<name>S4PQ72_9NEOP</name>
<proteinExistence type="predicted"/>
<sequence length="67" mass="8137">KNVVIIMFFCFHLLVYVIHNGQSMSNSRVFIDSTTFLRVLRSFKLFDWPFMRRFLIFIHCVFLDILC</sequence>
<evidence type="ECO:0000313" key="1">
    <source>
        <dbReference type="EMBL" id="JAA90625.1"/>
    </source>
</evidence>
<dbReference type="AlphaFoldDB" id="S4PQ72"/>
<reference evidence="1" key="2">
    <citation type="submission" date="2013-05" db="EMBL/GenBank/DDBJ databases">
        <authorList>
            <person name="Carter J.-M."/>
            <person name="Baker S.C."/>
            <person name="Pink R."/>
            <person name="Carter D.R.F."/>
            <person name="Collins A."/>
            <person name="Tomlin J."/>
            <person name="Gibbs M."/>
            <person name="Breuker C.J."/>
        </authorList>
    </citation>
    <scope>NUCLEOTIDE SEQUENCE</scope>
    <source>
        <tissue evidence="1">Ovary</tissue>
    </source>
</reference>
<protein>
    <submittedName>
        <fullName evidence="1">Uncharacterized protein</fullName>
    </submittedName>
</protein>
<feature type="non-terminal residue" evidence="1">
    <location>
        <position position="1"/>
    </location>
</feature>
<accession>S4PQ72</accession>
<organism evidence="1">
    <name type="scientific">Pararge aegeria</name>
    <name type="common">speckled wood butterfly</name>
    <dbReference type="NCBI Taxonomy" id="116150"/>
    <lineage>
        <taxon>Eukaryota</taxon>
        <taxon>Metazoa</taxon>
        <taxon>Ecdysozoa</taxon>
        <taxon>Arthropoda</taxon>
        <taxon>Hexapoda</taxon>
        <taxon>Insecta</taxon>
        <taxon>Pterygota</taxon>
        <taxon>Neoptera</taxon>
        <taxon>Endopterygota</taxon>
        <taxon>Lepidoptera</taxon>
        <taxon>Glossata</taxon>
        <taxon>Ditrysia</taxon>
        <taxon>Papilionoidea</taxon>
        <taxon>Nymphalidae</taxon>
        <taxon>Satyrinae</taxon>
        <taxon>Satyrini</taxon>
        <taxon>Parargina</taxon>
        <taxon>Pararge</taxon>
    </lineage>
</organism>
<dbReference type="EMBL" id="GAIX01001935">
    <property type="protein sequence ID" value="JAA90625.1"/>
    <property type="molecule type" value="Transcribed_RNA"/>
</dbReference>
<reference evidence="1" key="1">
    <citation type="journal article" date="2013" name="BMC Genomics">
        <title>Unscrambling butterfly oogenesis.</title>
        <authorList>
            <person name="Carter J.M."/>
            <person name="Baker S.C."/>
            <person name="Pink R."/>
            <person name="Carter D.R."/>
            <person name="Collins A."/>
            <person name="Tomlin J."/>
            <person name="Gibbs M."/>
            <person name="Breuker C.J."/>
        </authorList>
    </citation>
    <scope>NUCLEOTIDE SEQUENCE</scope>
    <source>
        <tissue evidence="1">Ovary</tissue>
    </source>
</reference>